<keyword evidence="12" id="KW-0804">Transcription</keyword>
<evidence type="ECO:0000256" key="11">
    <source>
        <dbReference type="ARBA" id="ARBA00023015"/>
    </source>
</evidence>
<evidence type="ECO:0000256" key="7">
    <source>
        <dbReference type="ARBA" id="ARBA00022853"/>
    </source>
</evidence>
<evidence type="ECO:0000313" key="20">
    <source>
        <dbReference type="Proteomes" id="UP000005408"/>
    </source>
</evidence>
<keyword evidence="6" id="KW-0862">Zinc</keyword>
<dbReference type="EC" id="1.14.11.27" evidence="3"/>
<evidence type="ECO:0000259" key="18">
    <source>
        <dbReference type="PROSITE" id="PS51184"/>
    </source>
</evidence>
<feature type="region of interest" description="Disordered" evidence="16">
    <location>
        <begin position="666"/>
        <end position="701"/>
    </location>
</feature>
<keyword evidence="9" id="KW-0560">Oxidoreductase</keyword>
<dbReference type="Gene3D" id="2.60.120.650">
    <property type="entry name" value="Cupin"/>
    <property type="match status" value="1"/>
</dbReference>
<comment type="catalytic activity">
    <reaction evidence="14">
        <text>N(6),N(6)-dimethyl-L-lysyl(36)-[histone H3] + 2 2-oxoglutarate + 2 O2 = L-lysyl(36)-[histone H3] + 2 formaldehyde + 2 succinate + 2 CO2</text>
        <dbReference type="Rhea" id="RHEA:42032"/>
        <dbReference type="Rhea" id="RHEA-COMP:9785"/>
        <dbReference type="Rhea" id="RHEA-COMP:9787"/>
        <dbReference type="ChEBI" id="CHEBI:15379"/>
        <dbReference type="ChEBI" id="CHEBI:16526"/>
        <dbReference type="ChEBI" id="CHEBI:16810"/>
        <dbReference type="ChEBI" id="CHEBI:16842"/>
        <dbReference type="ChEBI" id="CHEBI:29969"/>
        <dbReference type="ChEBI" id="CHEBI:30031"/>
        <dbReference type="ChEBI" id="CHEBI:61976"/>
        <dbReference type="EC" id="1.14.11.27"/>
    </reaction>
</comment>
<feature type="region of interest" description="Disordered" evidence="16">
    <location>
        <begin position="799"/>
        <end position="930"/>
    </location>
</feature>
<dbReference type="GO" id="GO:0051213">
    <property type="term" value="F:dioxygenase activity"/>
    <property type="evidence" value="ECO:0007669"/>
    <property type="project" value="UniProtKB-KW"/>
</dbReference>
<proteinExistence type="inferred from homology"/>
<evidence type="ECO:0000256" key="3">
    <source>
        <dbReference type="ARBA" id="ARBA00013246"/>
    </source>
</evidence>
<dbReference type="Gene3D" id="1.20.58.1360">
    <property type="match status" value="1"/>
</dbReference>
<feature type="domain" description="PHD-type" evidence="17">
    <location>
        <begin position="7"/>
        <end position="58"/>
    </location>
</feature>
<name>A0A8W8M557_MAGGI</name>
<evidence type="ECO:0000256" key="9">
    <source>
        <dbReference type="ARBA" id="ARBA00023002"/>
    </source>
</evidence>
<dbReference type="CDD" id="cd15554">
    <property type="entry name" value="PHD_PHF2_like"/>
    <property type="match status" value="1"/>
</dbReference>
<feature type="region of interest" description="Disordered" evidence="16">
    <location>
        <begin position="534"/>
        <end position="553"/>
    </location>
</feature>
<reference evidence="19" key="1">
    <citation type="submission" date="2022-08" db="UniProtKB">
        <authorList>
            <consortium name="EnsemblMetazoa"/>
        </authorList>
    </citation>
    <scope>IDENTIFICATION</scope>
    <source>
        <strain evidence="19">05x7-T-G4-1.051#20</strain>
    </source>
</reference>
<dbReference type="FunFam" id="3.30.40.10:FF:000193">
    <property type="entry name" value="lysine-specific demethylase PHF2 isoform X1"/>
    <property type="match status" value="1"/>
</dbReference>
<dbReference type="InterPro" id="IPR019786">
    <property type="entry name" value="Zinc_finger_PHD-type_CS"/>
</dbReference>
<dbReference type="InterPro" id="IPR011011">
    <property type="entry name" value="Znf_FYVE_PHD"/>
</dbReference>
<keyword evidence="10" id="KW-0408">Iron</keyword>
<evidence type="ECO:0000256" key="16">
    <source>
        <dbReference type="SAM" id="MobiDB-lite"/>
    </source>
</evidence>
<dbReference type="GO" id="GO:0005634">
    <property type="term" value="C:nucleus"/>
    <property type="evidence" value="ECO:0007669"/>
    <property type="project" value="UniProtKB-SubCell"/>
</dbReference>
<comment type="similarity">
    <text evidence="2">Belongs to the JHDM1 histone demethylase family. JHDM1D subfamily.</text>
</comment>
<dbReference type="Pfam" id="PF13621">
    <property type="entry name" value="Cupin_8"/>
    <property type="match status" value="1"/>
</dbReference>
<evidence type="ECO:0000256" key="10">
    <source>
        <dbReference type="ARBA" id="ARBA00023004"/>
    </source>
</evidence>
<dbReference type="Proteomes" id="UP000005408">
    <property type="component" value="Unassembled WGS sequence"/>
</dbReference>
<keyword evidence="8" id="KW-0223">Dioxygenase</keyword>
<evidence type="ECO:0000256" key="1">
    <source>
        <dbReference type="ARBA" id="ARBA00004123"/>
    </source>
</evidence>
<dbReference type="OMA" id="EQCYSTT"/>
<feature type="compositionally biased region" description="Low complexity" evidence="16">
    <location>
        <begin position="677"/>
        <end position="688"/>
    </location>
</feature>
<accession>A0A8W8M557</accession>
<dbReference type="GeneID" id="105349098"/>
<organism evidence="19 20">
    <name type="scientific">Magallana gigas</name>
    <name type="common">Pacific oyster</name>
    <name type="synonym">Crassostrea gigas</name>
    <dbReference type="NCBI Taxonomy" id="29159"/>
    <lineage>
        <taxon>Eukaryota</taxon>
        <taxon>Metazoa</taxon>
        <taxon>Spiralia</taxon>
        <taxon>Lophotrochozoa</taxon>
        <taxon>Mollusca</taxon>
        <taxon>Bivalvia</taxon>
        <taxon>Autobranchia</taxon>
        <taxon>Pteriomorphia</taxon>
        <taxon>Ostreida</taxon>
        <taxon>Ostreoidea</taxon>
        <taxon>Ostreidae</taxon>
        <taxon>Magallana</taxon>
    </lineage>
</organism>
<feature type="compositionally biased region" description="Basic and acidic residues" evidence="16">
    <location>
        <begin position="832"/>
        <end position="846"/>
    </location>
</feature>
<keyword evidence="20" id="KW-1185">Reference proteome</keyword>
<dbReference type="Pfam" id="PF17811">
    <property type="entry name" value="JHD"/>
    <property type="match status" value="1"/>
</dbReference>
<evidence type="ECO:0000256" key="6">
    <source>
        <dbReference type="ARBA" id="ARBA00022833"/>
    </source>
</evidence>
<evidence type="ECO:0000256" key="12">
    <source>
        <dbReference type="ARBA" id="ARBA00023163"/>
    </source>
</evidence>
<feature type="domain" description="JmjC" evidence="18">
    <location>
        <begin position="201"/>
        <end position="361"/>
    </location>
</feature>
<sequence>MASDEETVYCLCRKPYDENEFMIECDICKDWFHGSCVGVQEYQATDIEIYHCPNCQLAHGPLVLKKRRNWHRHDYSEHDDSGKAVQTGTVVFIKELKNRTFPSADEIPIARLHGSELNIEYFRKHGFSAPMVVEKKDGLGLVVPPAQFTIQDVENYVGSMREVDVIDVAKQEDYKMLMREWTEYYNSPNRHKVYNVISLEFSNTKLSEFVSPPSIVRELSWVSNYFPEQLPEDCTYTRPEVQKYCLMGVRDSFTDFHVDFGGTSVWYHILRGEKVFYLVRPTQANLSLYETWVSSANQSETFFGDQVDVCYKCVIKQGQTLFIPTGWIHAVFTPIDSLVFGGNFLHDFNISLQLQVYDIEKRIKTPSKYLFPSFETTHWYAAKHVLDTIKDYTEEGRRPPEYLLSGAKSLTMHLKSWTQRKDLNNSYLFLKDAKHDVPEHLNYGRLLKDLQKEIRAFDKEIRTSDSDLQRELLSFQTSPKVSPVKLRAKGNKLKVEKVRGDRKKKKKNLPTKKQMKNIDLLHQHTTEALQAMEEEQKQSYSNTDDDSNSTSLKVRIPKAGAYLDSSLKKERFVKLDPDVKQEVEDQGTGLKLKVSKGKIISDAKEKLGHPSHPRRKGENEENDSDSDNLVVDENPRKNKRPMGSPSSASTMKPGSLKLKLSFAGKALPSDLSSGQGSTQESETATSQSEAEDAGGIPRANLPTIQGGLNCSISDILEASGYGTETDFIVDNERTSSPSMRDAIQGMLSMSRMGDDRQQLFRNKRSAAAQRLQQRNQMIMEEEAKLEQCYKDEEFIYPGLDLSDDEMEQTRDNKRSRDDNWNPKARVQVSGVKGERPQREGVKKEAVEQVLAAAAAKPAPSKPKKPRKRLKSESFSESDPSSVPGTALSSSAPGSAFRPNLVKPAKPQGEMSSPVKAKKPKKGLATAKQRLGKILKINKLGMF</sequence>
<evidence type="ECO:0000256" key="14">
    <source>
        <dbReference type="ARBA" id="ARBA00047915"/>
    </source>
</evidence>
<evidence type="ECO:0000256" key="5">
    <source>
        <dbReference type="ARBA" id="ARBA00022771"/>
    </source>
</evidence>
<feature type="compositionally biased region" description="Polar residues" evidence="16">
    <location>
        <begin position="882"/>
        <end position="892"/>
    </location>
</feature>
<evidence type="ECO:0000256" key="4">
    <source>
        <dbReference type="ARBA" id="ARBA00022723"/>
    </source>
</evidence>
<dbReference type="OrthoDB" id="5876800at2759"/>
<keyword evidence="11" id="KW-0805">Transcription regulation</keyword>
<dbReference type="GO" id="GO:0006325">
    <property type="term" value="P:chromatin organization"/>
    <property type="evidence" value="ECO:0007669"/>
    <property type="project" value="UniProtKB-KW"/>
</dbReference>
<dbReference type="EnsemblMetazoa" id="G31217.1">
    <property type="protein sequence ID" value="G31217.1:cds"/>
    <property type="gene ID" value="G31217"/>
</dbReference>
<dbReference type="SUPFAM" id="SSF57903">
    <property type="entry name" value="FYVE/PHD zinc finger"/>
    <property type="match status" value="1"/>
</dbReference>
<evidence type="ECO:0000313" key="19">
    <source>
        <dbReference type="EnsemblMetazoa" id="G31217.1:cds"/>
    </source>
</evidence>
<dbReference type="InterPro" id="IPR019787">
    <property type="entry name" value="Znf_PHD-finger"/>
</dbReference>
<feature type="compositionally biased region" description="Low complexity" evidence="16">
    <location>
        <begin position="872"/>
        <end position="881"/>
    </location>
</feature>
<dbReference type="InterPro" id="IPR001965">
    <property type="entry name" value="Znf_PHD"/>
</dbReference>
<dbReference type="SMART" id="SM00558">
    <property type="entry name" value="JmjC"/>
    <property type="match status" value="1"/>
</dbReference>
<keyword evidence="5 15" id="KW-0863">Zinc-finger</keyword>
<evidence type="ECO:0000256" key="15">
    <source>
        <dbReference type="PROSITE-ProRule" id="PRU00146"/>
    </source>
</evidence>
<dbReference type="InterPro" id="IPR003347">
    <property type="entry name" value="JmjC_dom"/>
</dbReference>
<dbReference type="InterPro" id="IPR041070">
    <property type="entry name" value="JHD"/>
</dbReference>
<dbReference type="InterPro" id="IPR050690">
    <property type="entry name" value="JHDM1_Histone_Demethylase"/>
</dbReference>
<keyword evidence="13" id="KW-0539">Nucleus</keyword>
<dbReference type="Pfam" id="PF00628">
    <property type="entry name" value="PHD"/>
    <property type="match status" value="1"/>
</dbReference>
<feature type="region of interest" description="Disordered" evidence="16">
    <location>
        <begin position="601"/>
        <end position="654"/>
    </location>
</feature>
<feature type="compositionally biased region" description="Basic and acidic residues" evidence="16">
    <location>
        <begin position="807"/>
        <end position="820"/>
    </location>
</feature>
<evidence type="ECO:0000256" key="2">
    <source>
        <dbReference type="ARBA" id="ARBA00006942"/>
    </source>
</evidence>
<dbReference type="KEGG" id="crg:105349098"/>
<dbReference type="PROSITE" id="PS51184">
    <property type="entry name" value="JMJC"/>
    <property type="match status" value="1"/>
</dbReference>
<comment type="subcellular location">
    <subcellularLocation>
        <location evidence="1">Nucleus</location>
    </subcellularLocation>
</comment>
<dbReference type="GO" id="GO:0008270">
    <property type="term" value="F:zinc ion binding"/>
    <property type="evidence" value="ECO:0007669"/>
    <property type="project" value="UniProtKB-KW"/>
</dbReference>
<keyword evidence="4" id="KW-0479">Metal-binding</keyword>
<dbReference type="InterPro" id="IPR041667">
    <property type="entry name" value="Cupin_8"/>
</dbReference>
<protein>
    <recommendedName>
        <fullName evidence="3">[histone H3]-dimethyl-L-lysine(36) demethylase</fullName>
        <ecNumber evidence="3">1.14.11.27</ecNumber>
    </recommendedName>
</protein>
<keyword evidence="7" id="KW-0156">Chromatin regulator</keyword>
<dbReference type="PROSITE" id="PS50016">
    <property type="entry name" value="ZF_PHD_2"/>
    <property type="match status" value="1"/>
</dbReference>
<dbReference type="SUPFAM" id="SSF51197">
    <property type="entry name" value="Clavaminate synthase-like"/>
    <property type="match status" value="1"/>
</dbReference>
<dbReference type="PANTHER" id="PTHR23123">
    <property type="entry name" value="PHD/F-BOX CONTAINING PROTEIN"/>
    <property type="match status" value="1"/>
</dbReference>
<evidence type="ECO:0000259" key="17">
    <source>
        <dbReference type="PROSITE" id="PS50016"/>
    </source>
</evidence>
<dbReference type="SMART" id="SM00249">
    <property type="entry name" value="PHD"/>
    <property type="match status" value="1"/>
</dbReference>
<dbReference type="PROSITE" id="PS01359">
    <property type="entry name" value="ZF_PHD_1"/>
    <property type="match status" value="1"/>
</dbReference>
<evidence type="ECO:0000256" key="8">
    <source>
        <dbReference type="ARBA" id="ARBA00022964"/>
    </source>
</evidence>
<evidence type="ECO:0000256" key="13">
    <source>
        <dbReference type="ARBA" id="ARBA00023242"/>
    </source>
</evidence>
<dbReference type="AlphaFoldDB" id="A0A8W8M557"/>